<proteinExistence type="predicted"/>
<dbReference type="OrthoDB" id="5152119at2759"/>
<dbReference type="EMBL" id="JAGMUU010000028">
    <property type="protein sequence ID" value="KAH7120429.1"/>
    <property type="molecule type" value="Genomic_DNA"/>
</dbReference>
<dbReference type="AlphaFoldDB" id="A0A9P9DJN0"/>
<organism evidence="1 2">
    <name type="scientific">Dactylonectria estremocensis</name>
    <dbReference type="NCBI Taxonomy" id="1079267"/>
    <lineage>
        <taxon>Eukaryota</taxon>
        <taxon>Fungi</taxon>
        <taxon>Dikarya</taxon>
        <taxon>Ascomycota</taxon>
        <taxon>Pezizomycotina</taxon>
        <taxon>Sordariomycetes</taxon>
        <taxon>Hypocreomycetidae</taxon>
        <taxon>Hypocreales</taxon>
        <taxon>Nectriaceae</taxon>
        <taxon>Dactylonectria</taxon>
    </lineage>
</organism>
<name>A0A9P9DJN0_9HYPO</name>
<evidence type="ECO:0000313" key="1">
    <source>
        <dbReference type="EMBL" id="KAH7120429.1"/>
    </source>
</evidence>
<keyword evidence="2" id="KW-1185">Reference proteome</keyword>
<sequence length="185" mass="20922">MDGHHRAVRTMLGGHTVARFTSLEFEQRRAIFRKHLVQRKPVIIGEGDGDDSLNPDTATGVLLRQQHFMVIDDTGKKLVQEACEPNADAASADQGVDDEKSVHYRHEATKMARWTQKYLQDLFLFTNATKVTLVLFGHSYPSHALRSYWDAPTELARRKVRQGEAPFERVLSRAAGPEMSHEILA</sequence>
<dbReference type="Proteomes" id="UP000717696">
    <property type="component" value="Unassembled WGS sequence"/>
</dbReference>
<protein>
    <submittedName>
        <fullName evidence="1">Uncharacterized protein</fullName>
    </submittedName>
</protein>
<gene>
    <name evidence="1" type="ORF">B0J13DRAFT_589819</name>
</gene>
<reference evidence="1" key="1">
    <citation type="journal article" date="2021" name="Nat. Commun.">
        <title>Genetic determinants of endophytism in the Arabidopsis root mycobiome.</title>
        <authorList>
            <person name="Mesny F."/>
            <person name="Miyauchi S."/>
            <person name="Thiergart T."/>
            <person name="Pickel B."/>
            <person name="Atanasova L."/>
            <person name="Karlsson M."/>
            <person name="Huettel B."/>
            <person name="Barry K.W."/>
            <person name="Haridas S."/>
            <person name="Chen C."/>
            <person name="Bauer D."/>
            <person name="Andreopoulos W."/>
            <person name="Pangilinan J."/>
            <person name="LaButti K."/>
            <person name="Riley R."/>
            <person name="Lipzen A."/>
            <person name="Clum A."/>
            <person name="Drula E."/>
            <person name="Henrissat B."/>
            <person name="Kohler A."/>
            <person name="Grigoriev I.V."/>
            <person name="Martin F.M."/>
            <person name="Hacquard S."/>
        </authorList>
    </citation>
    <scope>NUCLEOTIDE SEQUENCE</scope>
    <source>
        <strain evidence="1">MPI-CAGE-AT-0021</strain>
    </source>
</reference>
<evidence type="ECO:0000313" key="2">
    <source>
        <dbReference type="Proteomes" id="UP000717696"/>
    </source>
</evidence>
<accession>A0A9P9DJN0</accession>
<comment type="caution">
    <text evidence="1">The sequence shown here is derived from an EMBL/GenBank/DDBJ whole genome shotgun (WGS) entry which is preliminary data.</text>
</comment>